<dbReference type="GO" id="GO:0000160">
    <property type="term" value="P:phosphorelay signal transduction system"/>
    <property type="evidence" value="ECO:0007669"/>
    <property type="project" value="InterPro"/>
</dbReference>
<evidence type="ECO:0000259" key="3">
    <source>
        <dbReference type="PROSITE" id="PS50110"/>
    </source>
</evidence>
<dbReference type="SUPFAM" id="SSF52172">
    <property type="entry name" value="CheY-like"/>
    <property type="match status" value="1"/>
</dbReference>
<organism evidence="4 5">
    <name type="scientific">Thermasporomyces composti</name>
    <dbReference type="NCBI Taxonomy" id="696763"/>
    <lineage>
        <taxon>Bacteria</taxon>
        <taxon>Bacillati</taxon>
        <taxon>Actinomycetota</taxon>
        <taxon>Actinomycetes</taxon>
        <taxon>Propionibacteriales</taxon>
        <taxon>Nocardioidaceae</taxon>
        <taxon>Thermasporomyces</taxon>
    </lineage>
</organism>
<dbReference type="Proteomes" id="UP000256485">
    <property type="component" value="Unassembled WGS sequence"/>
</dbReference>
<feature type="modified residue" description="4-aspartylphosphate" evidence="2">
    <location>
        <position position="69"/>
    </location>
</feature>
<feature type="domain" description="Response regulatory" evidence="3">
    <location>
        <begin position="18"/>
        <end position="133"/>
    </location>
</feature>
<evidence type="ECO:0000256" key="1">
    <source>
        <dbReference type="ARBA" id="ARBA00023125"/>
    </source>
</evidence>
<keyword evidence="1" id="KW-0238">DNA-binding</keyword>
<dbReference type="OrthoDB" id="4220982at2"/>
<dbReference type="AlphaFoldDB" id="A0A3D9VHA0"/>
<accession>A0A3D9VHA0</accession>
<dbReference type="InterPro" id="IPR001789">
    <property type="entry name" value="Sig_transdc_resp-reg_receiver"/>
</dbReference>
<dbReference type="EMBL" id="QTUC01000001">
    <property type="protein sequence ID" value="REF37564.1"/>
    <property type="molecule type" value="Genomic_DNA"/>
</dbReference>
<dbReference type="Pfam" id="PF00072">
    <property type="entry name" value="Response_reg"/>
    <property type="match status" value="1"/>
</dbReference>
<name>A0A3D9VHA0_THECX</name>
<evidence type="ECO:0000313" key="4">
    <source>
        <dbReference type="EMBL" id="REF37564.1"/>
    </source>
</evidence>
<evidence type="ECO:0000313" key="5">
    <source>
        <dbReference type="Proteomes" id="UP000256485"/>
    </source>
</evidence>
<dbReference type="InterPro" id="IPR039420">
    <property type="entry name" value="WalR-like"/>
</dbReference>
<sequence length="137" mass="15350">MFDGNRRRLRRNQIRKCRIAVVGNQPQLLEALVDLVSEEPRLDLVGVAHDADEVLELARSRDPHVVLFDLESTGTYPTILNDLTRHDPSIRTVAWSSYDDADALRRSANAGFHRHVSKCSGAESLITVLLEEHADPA</sequence>
<dbReference type="PROSITE" id="PS50110">
    <property type="entry name" value="RESPONSE_REGULATORY"/>
    <property type="match status" value="1"/>
</dbReference>
<evidence type="ECO:0000256" key="2">
    <source>
        <dbReference type="PROSITE-ProRule" id="PRU00169"/>
    </source>
</evidence>
<reference evidence="4 5" key="1">
    <citation type="submission" date="2018-08" db="EMBL/GenBank/DDBJ databases">
        <title>Sequencing the genomes of 1000 actinobacteria strains.</title>
        <authorList>
            <person name="Klenk H.-P."/>
        </authorList>
    </citation>
    <scope>NUCLEOTIDE SEQUENCE [LARGE SCALE GENOMIC DNA]</scope>
    <source>
        <strain evidence="4 5">DSM 22891</strain>
    </source>
</reference>
<gene>
    <name evidence="4" type="ORF">DFJ64_3008</name>
</gene>
<keyword evidence="2" id="KW-0597">Phosphoprotein</keyword>
<dbReference type="Gene3D" id="3.40.50.2300">
    <property type="match status" value="1"/>
</dbReference>
<comment type="caution">
    <text evidence="4">The sequence shown here is derived from an EMBL/GenBank/DDBJ whole genome shotgun (WGS) entry which is preliminary data.</text>
</comment>
<proteinExistence type="predicted"/>
<dbReference type="PANTHER" id="PTHR43214">
    <property type="entry name" value="TWO-COMPONENT RESPONSE REGULATOR"/>
    <property type="match status" value="1"/>
</dbReference>
<protein>
    <submittedName>
        <fullName evidence="4">Response regulator receiver domain-containing protein</fullName>
    </submittedName>
</protein>
<dbReference type="PANTHER" id="PTHR43214:SF44">
    <property type="entry name" value="TWO-COMPONENT RESPONSE REGULATOR"/>
    <property type="match status" value="1"/>
</dbReference>
<dbReference type="GO" id="GO:0003677">
    <property type="term" value="F:DNA binding"/>
    <property type="evidence" value="ECO:0007669"/>
    <property type="project" value="UniProtKB-KW"/>
</dbReference>
<keyword evidence="5" id="KW-1185">Reference proteome</keyword>
<dbReference type="InterPro" id="IPR011006">
    <property type="entry name" value="CheY-like_superfamily"/>
</dbReference>